<keyword evidence="1" id="KW-1133">Transmembrane helix</keyword>
<keyword evidence="1" id="KW-0812">Transmembrane</keyword>
<feature type="transmembrane region" description="Helical" evidence="1">
    <location>
        <begin position="6"/>
        <end position="30"/>
    </location>
</feature>
<gene>
    <name evidence="2" type="ORF">GCM10009038_26760</name>
</gene>
<keyword evidence="1" id="KW-0472">Membrane</keyword>
<comment type="caution">
    <text evidence="2">The sequence shown here is derived from an EMBL/GenBank/DDBJ whole genome shotgun (WGS) entry which is preliminary data.</text>
</comment>
<evidence type="ECO:0000256" key="1">
    <source>
        <dbReference type="SAM" id="Phobius"/>
    </source>
</evidence>
<reference evidence="3" key="1">
    <citation type="journal article" date="2019" name="Int. J. Syst. Evol. Microbiol.">
        <title>The Global Catalogue of Microorganisms (GCM) 10K type strain sequencing project: providing services to taxonomists for standard genome sequencing and annotation.</title>
        <authorList>
            <consortium name="The Broad Institute Genomics Platform"/>
            <consortium name="The Broad Institute Genome Sequencing Center for Infectious Disease"/>
            <person name="Wu L."/>
            <person name="Ma J."/>
        </authorList>
    </citation>
    <scope>NUCLEOTIDE SEQUENCE [LARGE SCALE GENOMIC DNA]</scope>
    <source>
        <strain evidence="3">KCTC 32998</strain>
    </source>
</reference>
<organism evidence="2 3">
    <name type="scientific">Salinicola rhizosphaerae</name>
    <dbReference type="NCBI Taxonomy" id="1443141"/>
    <lineage>
        <taxon>Bacteria</taxon>
        <taxon>Pseudomonadati</taxon>
        <taxon>Pseudomonadota</taxon>
        <taxon>Gammaproteobacteria</taxon>
        <taxon>Oceanospirillales</taxon>
        <taxon>Halomonadaceae</taxon>
        <taxon>Salinicola</taxon>
    </lineage>
</organism>
<dbReference type="RefSeq" id="WP_268249114.1">
    <property type="nucleotide sequence ID" value="NZ_BMZI01000006.1"/>
</dbReference>
<evidence type="ECO:0000313" key="3">
    <source>
        <dbReference type="Proteomes" id="UP000646745"/>
    </source>
</evidence>
<proteinExistence type="predicted"/>
<dbReference type="EMBL" id="BMZI01000006">
    <property type="protein sequence ID" value="GHB26751.1"/>
    <property type="molecule type" value="Genomic_DNA"/>
</dbReference>
<protein>
    <submittedName>
        <fullName evidence="2">Uncharacterized protein</fullName>
    </submittedName>
</protein>
<evidence type="ECO:0000313" key="2">
    <source>
        <dbReference type="EMBL" id="GHB26751.1"/>
    </source>
</evidence>
<name>A0ABQ3EB26_9GAMM</name>
<accession>A0ABQ3EB26</accession>
<sequence length="42" mass="4922">MNDEFLRFAAVMAPFLILSIGGLGYAWLVLKDLQKRQKHRHH</sequence>
<dbReference type="Proteomes" id="UP000646745">
    <property type="component" value="Unassembled WGS sequence"/>
</dbReference>
<keyword evidence="3" id="KW-1185">Reference proteome</keyword>